<feature type="non-terminal residue" evidence="1">
    <location>
        <position position="1"/>
    </location>
</feature>
<accession>A0A699UU26</accession>
<sequence length="51" mass="5921">QGVNQRVTDLSTIVERETTIMYGIMEDAQDDRSQLRGRVNLLYRDRPVIVV</sequence>
<evidence type="ECO:0000313" key="1">
    <source>
        <dbReference type="EMBL" id="GFD23294.1"/>
    </source>
</evidence>
<proteinExistence type="predicted"/>
<dbReference type="AlphaFoldDB" id="A0A699UU26"/>
<name>A0A699UU26_TANCI</name>
<organism evidence="1">
    <name type="scientific">Tanacetum cinerariifolium</name>
    <name type="common">Dalmatian daisy</name>
    <name type="synonym">Chrysanthemum cinerariifolium</name>
    <dbReference type="NCBI Taxonomy" id="118510"/>
    <lineage>
        <taxon>Eukaryota</taxon>
        <taxon>Viridiplantae</taxon>
        <taxon>Streptophyta</taxon>
        <taxon>Embryophyta</taxon>
        <taxon>Tracheophyta</taxon>
        <taxon>Spermatophyta</taxon>
        <taxon>Magnoliopsida</taxon>
        <taxon>eudicotyledons</taxon>
        <taxon>Gunneridae</taxon>
        <taxon>Pentapetalae</taxon>
        <taxon>asterids</taxon>
        <taxon>campanulids</taxon>
        <taxon>Asterales</taxon>
        <taxon>Asteraceae</taxon>
        <taxon>Asteroideae</taxon>
        <taxon>Anthemideae</taxon>
        <taxon>Anthemidinae</taxon>
        <taxon>Tanacetum</taxon>
    </lineage>
</organism>
<gene>
    <name evidence="1" type="ORF">Tci_895263</name>
</gene>
<dbReference type="EMBL" id="BKCJ011343736">
    <property type="protein sequence ID" value="GFD23294.1"/>
    <property type="molecule type" value="Genomic_DNA"/>
</dbReference>
<protein>
    <submittedName>
        <fullName evidence="1">Uncharacterized protein</fullName>
    </submittedName>
</protein>
<comment type="caution">
    <text evidence="1">The sequence shown here is derived from an EMBL/GenBank/DDBJ whole genome shotgun (WGS) entry which is preliminary data.</text>
</comment>
<reference evidence="1" key="1">
    <citation type="journal article" date="2019" name="Sci. Rep.">
        <title>Draft genome of Tanacetum cinerariifolium, the natural source of mosquito coil.</title>
        <authorList>
            <person name="Yamashiro T."/>
            <person name="Shiraishi A."/>
            <person name="Satake H."/>
            <person name="Nakayama K."/>
        </authorList>
    </citation>
    <scope>NUCLEOTIDE SEQUENCE</scope>
</reference>